<evidence type="ECO:0000313" key="2">
    <source>
        <dbReference type="Proteomes" id="UP001215280"/>
    </source>
</evidence>
<proteinExistence type="predicted"/>
<dbReference type="AlphaFoldDB" id="A0AAD7KF83"/>
<dbReference type="EMBL" id="JARJLG010000004">
    <property type="protein sequence ID" value="KAJ7781927.1"/>
    <property type="molecule type" value="Genomic_DNA"/>
</dbReference>
<reference evidence="1" key="1">
    <citation type="submission" date="2023-03" db="EMBL/GenBank/DDBJ databases">
        <title>Massive genome expansion in bonnet fungi (Mycena s.s.) driven by repeated elements and novel gene families across ecological guilds.</title>
        <authorList>
            <consortium name="Lawrence Berkeley National Laboratory"/>
            <person name="Harder C.B."/>
            <person name="Miyauchi S."/>
            <person name="Viragh M."/>
            <person name="Kuo A."/>
            <person name="Thoen E."/>
            <person name="Andreopoulos B."/>
            <person name="Lu D."/>
            <person name="Skrede I."/>
            <person name="Drula E."/>
            <person name="Henrissat B."/>
            <person name="Morin E."/>
            <person name="Kohler A."/>
            <person name="Barry K."/>
            <person name="LaButti K."/>
            <person name="Morin E."/>
            <person name="Salamov A."/>
            <person name="Lipzen A."/>
            <person name="Mereny Z."/>
            <person name="Hegedus B."/>
            <person name="Baldrian P."/>
            <person name="Stursova M."/>
            <person name="Weitz H."/>
            <person name="Taylor A."/>
            <person name="Grigoriev I.V."/>
            <person name="Nagy L.G."/>
            <person name="Martin F."/>
            <person name="Kauserud H."/>
        </authorList>
    </citation>
    <scope>NUCLEOTIDE SEQUENCE</scope>
    <source>
        <strain evidence="1">CBHHK188m</strain>
    </source>
</reference>
<organism evidence="1 2">
    <name type="scientific">Mycena maculata</name>
    <dbReference type="NCBI Taxonomy" id="230809"/>
    <lineage>
        <taxon>Eukaryota</taxon>
        <taxon>Fungi</taxon>
        <taxon>Dikarya</taxon>
        <taxon>Basidiomycota</taxon>
        <taxon>Agaricomycotina</taxon>
        <taxon>Agaricomycetes</taxon>
        <taxon>Agaricomycetidae</taxon>
        <taxon>Agaricales</taxon>
        <taxon>Marasmiineae</taxon>
        <taxon>Mycenaceae</taxon>
        <taxon>Mycena</taxon>
    </lineage>
</organism>
<protein>
    <submittedName>
        <fullName evidence="1">Uncharacterized protein</fullName>
    </submittedName>
</protein>
<evidence type="ECO:0000313" key="1">
    <source>
        <dbReference type="EMBL" id="KAJ7781927.1"/>
    </source>
</evidence>
<keyword evidence="2" id="KW-1185">Reference proteome</keyword>
<sequence length="222" mass="24182">MTEPSAEAHIARTATYASAATSTSPLPIPNTAKHTLVATPSRATSPVPIHTVTPCTGANNQVRSWASLLIIRFDPTDPIPPKRADTPELYAAIMNVLPKHAYHLAGVSWTRKGNLVLHACSGPRLGFSTKKTLPKFEIDEPWYSVIVHRAPMPPNRSPDAITLASVQYWFADDFETCDSLSIRISLSSEADTLHLVKNGGTFFGAMCRVSRYVPKSPLHSLP</sequence>
<dbReference type="Proteomes" id="UP001215280">
    <property type="component" value="Unassembled WGS sequence"/>
</dbReference>
<accession>A0AAD7KF83</accession>
<comment type="caution">
    <text evidence="1">The sequence shown here is derived from an EMBL/GenBank/DDBJ whole genome shotgun (WGS) entry which is preliminary data.</text>
</comment>
<gene>
    <name evidence="1" type="ORF">DFH07DRAFT_949615</name>
</gene>
<name>A0AAD7KF83_9AGAR</name>